<name>A0ABT5J0J8_9NEIS</name>
<dbReference type="Gene3D" id="3.40.630.30">
    <property type="match status" value="1"/>
</dbReference>
<evidence type="ECO:0000313" key="3">
    <source>
        <dbReference type="Proteomes" id="UP001219956"/>
    </source>
</evidence>
<reference evidence="2 3" key="1">
    <citation type="submission" date="2023-01" db="EMBL/GenBank/DDBJ databases">
        <title>Novel species of the genus Vogesella isolated from rivers.</title>
        <authorList>
            <person name="Lu H."/>
        </authorList>
    </citation>
    <scope>NUCLEOTIDE SEQUENCE [LARGE SCALE GENOMIC DNA]</scope>
    <source>
        <strain evidence="2 3">DC21W</strain>
    </source>
</reference>
<dbReference type="RefSeq" id="WP_272752613.1">
    <property type="nucleotide sequence ID" value="NZ_JAQQLF010000019.1"/>
</dbReference>
<sequence>MTSAVTLRPLEPADADALFSLVNSSRDSLSQWLPWVDTTRSAADSLTFIQHTQAERDAGRVHTWLILADGQPAGVCDLHGVSLLNLHGSIGYWLADSYVGRGYLPQALAQVLHTAFAELGLNRVDIVSAAANLRSCAVAERSGFTQEGVLRGYLRIRERFWDARIYSLLAADWRAAQGQA</sequence>
<accession>A0ABT5J0J8</accession>
<dbReference type="Proteomes" id="UP001219956">
    <property type="component" value="Unassembled WGS sequence"/>
</dbReference>
<feature type="domain" description="N-acetyltransferase" evidence="1">
    <location>
        <begin position="5"/>
        <end position="171"/>
    </location>
</feature>
<dbReference type="InterPro" id="IPR000182">
    <property type="entry name" value="GNAT_dom"/>
</dbReference>
<gene>
    <name evidence="2" type="ORF">PQU95_14225</name>
</gene>
<dbReference type="PROSITE" id="PS51186">
    <property type="entry name" value="GNAT"/>
    <property type="match status" value="1"/>
</dbReference>
<proteinExistence type="predicted"/>
<dbReference type="Pfam" id="PF13302">
    <property type="entry name" value="Acetyltransf_3"/>
    <property type="match status" value="1"/>
</dbReference>
<evidence type="ECO:0000313" key="2">
    <source>
        <dbReference type="EMBL" id="MDC7718365.1"/>
    </source>
</evidence>
<comment type="caution">
    <text evidence="2">The sequence shown here is derived from an EMBL/GenBank/DDBJ whole genome shotgun (WGS) entry which is preliminary data.</text>
</comment>
<protein>
    <submittedName>
        <fullName evidence="2">GNAT family protein</fullName>
    </submittedName>
</protein>
<dbReference type="SUPFAM" id="SSF55729">
    <property type="entry name" value="Acyl-CoA N-acyltransferases (Nat)"/>
    <property type="match status" value="1"/>
</dbReference>
<dbReference type="PANTHER" id="PTHR43441:SF11">
    <property type="entry name" value="RIBOSOMAL-PROTEIN-SERINE ACETYLTRANSFERASE"/>
    <property type="match status" value="1"/>
</dbReference>
<organism evidence="2 3">
    <name type="scientific">Vogesella aquatica</name>
    <dbReference type="NCBI Taxonomy" id="2984206"/>
    <lineage>
        <taxon>Bacteria</taxon>
        <taxon>Pseudomonadati</taxon>
        <taxon>Pseudomonadota</taxon>
        <taxon>Betaproteobacteria</taxon>
        <taxon>Neisseriales</taxon>
        <taxon>Chromobacteriaceae</taxon>
        <taxon>Vogesella</taxon>
    </lineage>
</organism>
<dbReference type="PANTHER" id="PTHR43441">
    <property type="entry name" value="RIBOSOMAL-PROTEIN-SERINE ACETYLTRANSFERASE"/>
    <property type="match status" value="1"/>
</dbReference>
<keyword evidence="3" id="KW-1185">Reference proteome</keyword>
<evidence type="ECO:0000259" key="1">
    <source>
        <dbReference type="PROSITE" id="PS51186"/>
    </source>
</evidence>
<dbReference type="EMBL" id="JAQQLF010000019">
    <property type="protein sequence ID" value="MDC7718365.1"/>
    <property type="molecule type" value="Genomic_DNA"/>
</dbReference>
<dbReference type="InterPro" id="IPR051908">
    <property type="entry name" value="Ribosomal_N-acetyltransferase"/>
</dbReference>
<dbReference type="InterPro" id="IPR016181">
    <property type="entry name" value="Acyl_CoA_acyltransferase"/>
</dbReference>